<dbReference type="SMART" id="SM00407">
    <property type="entry name" value="IGc1"/>
    <property type="match status" value="1"/>
</dbReference>
<keyword evidence="1" id="KW-1015">Disulfide bond</keyword>
<dbReference type="PANTHER" id="PTHR19944:SF98">
    <property type="entry name" value="IG-LIKE DOMAIN-CONTAINING PROTEIN"/>
    <property type="match status" value="1"/>
</dbReference>
<dbReference type="CDD" id="cd07699">
    <property type="entry name" value="IgC1_L"/>
    <property type="match status" value="1"/>
</dbReference>
<evidence type="ECO:0000256" key="1">
    <source>
        <dbReference type="ARBA" id="ARBA00023157"/>
    </source>
</evidence>
<dbReference type="Gene3D" id="2.60.40.10">
    <property type="entry name" value="Immunoglobulins"/>
    <property type="match status" value="1"/>
</dbReference>
<dbReference type="Pfam" id="PF07654">
    <property type="entry name" value="C1-set"/>
    <property type="match status" value="1"/>
</dbReference>
<name>A0A8C8B6C3_9STRI</name>
<keyword evidence="5" id="KW-1185">Reference proteome</keyword>
<dbReference type="InterPro" id="IPR013783">
    <property type="entry name" value="Ig-like_fold"/>
</dbReference>
<protein>
    <recommendedName>
        <fullName evidence="3">Ig-like domain-containing protein</fullName>
    </recommendedName>
</protein>
<keyword evidence="2" id="KW-0393">Immunoglobulin domain</keyword>
<evidence type="ECO:0000313" key="4">
    <source>
        <dbReference type="Ensembl" id="ENSOSUP00000015551.1"/>
    </source>
</evidence>
<dbReference type="InterPro" id="IPR007110">
    <property type="entry name" value="Ig-like_dom"/>
</dbReference>
<feature type="domain" description="Ig-like" evidence="3">
    <location>
        <begin position="7"/>
        <end position="102"/>
    </location>
</feature>
<proteinExistence type="predicted"/>
<accession>A0A8C8B6C3</accession>
<dbReference type="SUPFAM" id="SSF48726">
    <property type="entry name" value="Immunoglobulin"/>
    <property type="match status" value="1"/>
</dbReference>
<dbReference type="FunFam" id="2.60.40.10:FF:000283">
    <property type="entry name" value="Immunoglobulin kappa constant"/>
    <property type="match status" value="1"/>
</dbReference>
<evidence type="ECO:0000259" key="3">
    <source>
        <dbReference type="PROSITE" id="PS50835"/>
    </source>
</evidence>
<dbReference type="Ensembl" id="ENSOSUT00000016083.1">
    <property type="protein sequence ID" value="ENSOSUP00000015551.1"/>
    <property type="gene ID" value="ENSOSUG00000011125.1"/>
</dbReference>
<reference evidence="4" key="1">
    <citation type="submission" date="2025-08" db="UniProtKB">
        <authorList>
            <consortium name="Ensembl"/>
        </authorList>
    </citation>
    <scope>IDENTIFICATION</scope>
</reference>
<dbReference type="InterPro" id="IPR003597">
    <property type="entry name" value="Ig_C1-set"/>
</dbReference>
<evidence type="ECO:0000313" key="5">
    <source>
        <dbReference type="Proteomes" id="UP000694552"/>
    </source>
</evidence>
<organism evidence="4 5">
    <name type="scientific">Otus sunia</name>
    <name type="common">Oriental scops-owl</name>
    <dbReference type="NCBI Taxonomy" id="257818"/>
    <lineage>
        <taxon>Eukaryota</taxon>
        <taxon>Metazoa</taxon>
        <taxon>Chordata</taxon>
        <taxon>Craniata</taxon>
        <taxon>Vertebrata</taxon>
        <taxon>Euteleostomi</taxon>
        <taxon>Archelosauria</taxon>
        <taxon>Archosauria</taxon>
        <taxon>Dinosauria</taxon>
        <taxon>Saurischia</taxon>
        <taxon>Theropoda</taxon>
        <taxon>Coelurosauria</taxon>
        <taxon>Aves</taxon>
        <taxon>Neognathae</taxon>
        <taxon>Neoaves</taxon>
        <taxon>Telluraves</taxon>
        <taxon>Strigiformes</taxon>
        <taxon>Strigidae</taxon>
        <taxon>Otus</taxon>
    </lineage>
</organism>
<dbReference type="AlphaFoldDB" id="A0A8C8B6C3"/>
<sequence length="107" mass="11581">GQPKVAPTVTVFPPSKDELSKESKATLVCLMGDFYPGAVTVAWSGDGQTITSGVETSQPQRQTNNKYMASSYLTLSAAEWNKYKSVSCEVKHEAGNVVKTLNKSECF</sequence>
<dbReference type="PANTHER" id="PTHR19944">
    <property type="entry name" value="MHC CLASS II-RELATED"/>
    <property type="match status" value="1"/>
</dbReference>
<dbReference type="Proteomes" id="UP000694552">
    <property type="component" value="Unplaced"/>
</dbReference>
<dbReference type="InterPro" id="IPR050160">
    <property type="entry name" value="MHC/Immunoglobulin"/>
</dbReference>
<reference evidence="4" key="2">
    <citation type="submission" date="2025-09" db="UniProtKB">
        <authorList>
            <consortium name="Ensembl"/>
        </authorList>
    </citation>
    <scope>IDENTIFICATION</scope>
</reference>
<dbReference type="PROSITE" id="PS50835">
    <property type="entry name" value="IG_LIKE"/>
    <property type="match status" value="1"/>
</dbReference>
<evidence type="ECO:0000256" key="2">
    <source>
        <dbReference type="ARBA" id="ARBA00023319"/>
    </source>
</evidence>
<dbReference type="InterPro" id="IPR036179">
    <property type="entry name" value="Ig-like_dom_sf"/>
</dbReference>